<evidence type="ECO:0000256" key="1">
    <source>
        <dbReference type="SAM" id="MobiDB-lite"/>
    </source>
</evidence>
<comment type="caution">
    <text evidence="2">The sequence shown here is derived from an EMBL/GenBank/DDBJ whole genome shotgun (WGS) entry which is preliminary data.</text>
</comment>
<accession>A0A3L6PSI6</accession>
<keyword evidence="3" id="KW-1185">Reference proteome</keyword>
<dbReference type="EMBL" id="PQIB02000015">
    <property type="protein sequence ID" value="RLM64702.1"/>
    <property type="molecule type" value="Genomic_DNA"/>
</dbReference>
<name>A0A3L6PSI6_PANMI</name>
<proteinExistence type="predicted"/>
<organism evidence="2 3">
    <name type="scientific">Panicum miliaceum</name>
    <name type="common">Proso millet</name>
    <name type="synonym">Broomcorn millet</name>
    <dbReference type="NCBI Taxonomy" id="4540"/>
    <lineage>
        <taxon>Eukaryota</taxon>
        <taxon>Viridiplantae</taxon>
        <taxon>Streptophyta</taxon>
        <taxon>Embryophyta</taxon>
        <taxon>Tracheophyta</taxon>
        <taxon>Spermatophyta</taxon>
        <taxon>Magnoliopsida</taxon>
        <taxon>Liliopsida</taxon>
        <taxon>Poales</taxon>
        <taxon>Poaceae</taxon>
        <taxon>PACMAD clade</taxon>
        <taxon>Panicoideae</taxon>
        <taxon>Panicodae</taxon>
        <taxon>Paniceae</taxon>
        <taxon>Panicinae</taxon>
        <taxon>Panicum</taxon>
        <taxon>Panicum sect. Panicum</taxon>
    </lineage>
</organism>
<evidence type="ECO:0000313" key="3">
    <source>
        <dbReference type="Proteomes" id="UP000275267"/>
    </source>
</evidence>
<dbReference type="AlphaFoldDB" id="A0A3L6PSI6"/>
<feature type="region of interest" description="Disordered" evidence="1">
    <location>
        <begin position="1"/>
        <end position="47"/>
    </location>
</feature>
<feature type="compositionally biased region" description="Low complexity" evidence="1">
    <location>
        <begin position="35"/>
        <end position="47"/>
    </location>
</feature>
<protein>
    <submittedName>
        <fullName evidence="2">Uncharacterized protein</fullName>
    </submittedName>
</protein>
<evidence type="ECO:0000313" key="2">
    <source>
        <dbReference type="EMBL" id="RLM64702.1"/>
    </source>
</evidence>
<gene>
    <name evidence="2" type="ORF">C2845_PM16G05960</name>
</gene>
<sequence>MASRPRVLRRPSSASICVSKFPRRAHHAGEGEKGPSSSPSCSTHSSPMAWACSPLRRHARRRRLSLHRCDDADTKDGGNASPAVAGGARSVAMASRLCRILVAVSLHGLDEKREKGGGRQVYYEIMWEREDSLGERIEQAWGQENTKGDLGIIHHALKNTLQSLKQWSMAHFVSVRKEIERLRELLAEQQADVGQMKRPSRILSET</sequence>
<dbReference type="Proteomes" id="UP000275267">
    <property type="component" value="Unassembled WGS sequence"/>
</dbReference>
<reference evidence="3" key="1">
    <citation type="journal article" date="2019" name="Nat. Commun.">
        <title>The genome of broomcorn millet.</title>
        <authorList>
            <person name="Zou C."/>
            <person name="Miki D."/>
            <person name="Li D."/>
            <person name="Tang Q."/>
            <person name="Xiao L."/>
            <person name="Rajput S."/>
            <person name="Deng P."/>
            <person name="Jia W."/>
            <person name="Huang R."/>
            <person name="Zhang M."/>
            <person name="Sun Y."/>
            <person name="Hu J."/>
            <person name="Fu X."/>
            <person name="Schnable P.S."/>
            <person name="Li F."/>
            <person name="Zhang H."/>
            <person name="Feng B."/>
            <person name="Zhu X."/>
            <person name="Liu R."/>
            <person name="Schnable J.C."/>
            <person name="Zhu J.-K."/>
            <person name="Zhang H."/>
        </authorList>
    </citation>
    <scope>NUCLEOTIDE SEQUENCE [LARGE SCALE GENOMIC DNA]</scope>
</reference>